<feature type="domain" description="SRCR" evidence="13">
    <location>
        <begin position="2399"/>
        <end position="2507"/>
    </location>
</feature>
<keyword evidence="15" id="KW-1185">Reference proteome</keyword>
<feature type="disulfide bond" evidence="10">
    <location>
        <begin position="2032"/>
        <end position="2042"/>
    </location>
</feature>
<feature type="disulfide bond" evidence="10">
    <location>
        <begin position="1258"/>
        <end position="1268"/>
    </location>
</feature>
<feature type="disulfide bond" evidence="10">
    <location>
        <begin position="1017"/>
        <end position="1078"/>
    </location>
</feature>
<evidence type="ECO:0000256" key="12">
    <source>
        <dbReference type="SAM" id="Phobius"/>
    </source>
</evidence>
<feature type="compositionally biased region" description="Low complexity" evidence="11">
    <location>
        <begin position="3002"/>
        <end position="3013"/>
    </location>
</feature>
<reference evidence="14" key="1">
    <citation type="journal article" date="2019" name="bioRxiv">
        <title>The Genome of the Zebra Mussel, Dreissena polymorpha: A Resource for Invasive Species Research.</title>
        <authorList>
            <person name="McCartney M.A."/>
            <person name="Auch B."/>
            <person name="Kono T."/>
            <person name="Mallez S."/>
            <person name="Zhang Y."/>
            <person name="Obille A."/>
            <person name="Becker A."/>
            <person name="Abrahante J.E."/>
            <person name="Garbe J."/>
            <person name="Badalamenti J.P."/>
            <person name="Herman A."/>
            <person name="Mangelson H."/>
            <person name="Liachko I."/>
            <person name="Sullivan S."/>
            <person name="Sone E.D."/>
            <person name="Koren S."/>
            <person name="Silverstein K.A.T."/>
            <person name="Beckman K.B."/>
            <person name="Gohl D.M."/>
        </authorList>
    </citation>
    <scope>NUCLEOTIDE SEQUENCE</scope>
    <source>
        <strain evidence="14">Duluth1</strain>
        <tissue evidence="14">Whole animal</tissue>
    </source>
</reference>
<feature type="domain" description="SRCR" evidence="13">
    <location>
        <begin position="2072"/>
        <end position="2172"/>
    </location>
</feature>
<feature type="disulfide bond" evidence="10">
    <location>
        <begin position="2466"/>
        <end position="2476"/>
    </location>
</feature>
<evidence type="ECO:0000256" key="1">
    <source>
        <dbReference type="ARBA" id="ARBA00004167"/>
    </source>
</evidence>
<feature type="disulfide bond" evidence="10">
    <location>
        <begin position="2916"/>
        <end position="2926"/>
    </location>
</feature>
<feature type="disulfide bond" evidence="10">
    <location>
        <begin position="1155"/>
        <end position="1165"/>
    </location>
</feature>
<feature type="domain" description="SRCR" evidence="13">
    <location>
        <begin position="2289"/>
        <end position="2392"/>
    </location>
</feature>
<feature type="domain" description="SRCR" evidence="13">
    <location>
        <begin position="2175"/>
        <end position="2275"/>
    </location>
</feature>
<dbReference type="FunFam" id="3.10.250.10:FF:000009">
    <property type="entry name" value="WC1"/>
    <property type="match status" value="1"/>
</dbReference>
<feature type="disulfide bond" evidence="10">
    <location>
        <begin position="1561"/>
        <end position="1622"/>
    </location>
</feature>
<feature type="disulfide bond" evidence="10">
    <location>
        <begin position="2688"/>
        <end position="2698"/>
    </location>
</feature>
<organism evidence="14 15">
    <name type="scientific">Dreissena polymorpha</name>
    <name type="common">Zebra mussel</name>
    <name type="synonym">Mytilus polymorpha</name>
    <dbReference type="NCBI Taxonomy" id="45954"/>
    <lineage>
        <taxon>Eukaryota</taxon>
        <taxon>Metazoa</taxon>
        <taxon>Spiralia</taxon>
        <taxon>Lophotrochozoa</taxon>
        <taxon>Mollusca</taxon>
        <taxon>Bivalvia</taxon>
        <taxon>Autobranchia</taxon>
        <taxon>Heteroconchia</taxon>
        <taxon>Euheterodonta</taxon>
        <taxon>Imparidentia</taxon>
        <taxon>Neoheterodontei</taxon>
        <taxon>Myida</taxon>
        <taxon>Dreissenoidea</taxon>
        <taxon>Dreissenidae</taxon>
        <taxon>Dreissena</taxon>
    </lineage>
</organism>
<dbReference type="SUPFAM" id="SSF56487">
    <property type="entry name" value="SRCR-like"/>
    <property type="match status" value="26"/>
</dbReference>
<feature type="domain" description="SRCR" evidence="13">
    <location>
        <begin position="361"/>
        <end position="460"/>
    </location>
</feature>
<evidence type="ECO:0000256" key="3">
    <source>
        <dbReference type="ARBA" id="ARBA00022729"/>
    </source>
</evidence>
<keyword evidence="6 12" id="KW-0472">Membrane</keyword>
<evidence type="ECO:0000313" key="14">
    <source>
        <dbReference type="EMBL" id="KAH3833725.1"/>
    </source>
</evidence>
<keyword evidence="7 10" id="KW-1015">Disulfide bond</keyword>
<keyword evidence="4" id="KW-0677">Repeat</keyword>
<feature type="domain" description="SRCR" evidence="13">
    <location>
        <begin position="1634"/>
        <end position="1731"/>
    </location>
</feature>
<feature type="disulfide bond" evidence="10">
    <location>
        <begin position="743"/>
        <end position="753"/>
    </location>
</feature>
<feature type="disulfide bond" evidence="10">
    <location>
        <begin position="2660"/>
        <end position="2721"/>
    </location>
</feature>
<feature type="disulfide bond" evidence="10">
    <location>
        <begin position="2248"/>
        <end position="2258"/>
    </location>
</feature>
<evidence type="ECO:0000256" key="8">
    <source>
        <dbReference type="ARBA" id="ARBA00023170"/>
    </source>
</evidence>
<feature type="disulfide bond" evidence="10">
    <location>
        <begin position="639"/>
        <end position="649"/>
    </location>
</feature>
<keyword evidence="3" id="KW-0732">Signal</keyword>
<feature type="disulfide bond" evidence="10">
    <location>
        <begin position="92"/>
        <end position="102"/>
    </location>
</feature>
<dbReference type="PRINTS" id="PR00258">
    <property type="entry name" value="SPERACTRCPTR"/>
</dbReference>
<feature type="domain" description="SRCR" evidence="13">
    <location>
        <begin position="2510"/>
        <end position="2609"/>
    </location>
</feature>
<feature type="disulfide bond" evidence="10">
    <location>
        <begin position="1371"/>
        <end position="1381"/>
    </location>
</feature>
<feature type="domain" description="SRCR" evidence="13">
    <location>
        <begin position="1960"/>
        <end position="2065"/>
    </location>
</feature>
<accession>A0A9D4K680</accession>
<feature type="domain" description="SRCR" evidence="13">
    <location>
        <begin position="1186"/>
        <end position="1288"/>
    </location>
</feature>
<dbReference type="PROSITE" id="PS00420">
    <property type="entry name" value="SRCR_1"/>
    <property type="match status" value="4"/>
</dbReference>
<dbReference type="FunFam" id="3.10.250.10:FF:000007">
    <property type="entry name" value="Soluble scavenger receptor cysteine-rich domain-containing protein SSC5D"/>
    <property type="match status" value="1"/>
</dbReference>
<feature type="domain" description="SRCR" evidence="13">
    <location>
        <begin position="1413"/>
        <end position="1518"/>
    </location>
</feature>
<feature type="domain" description="SRCR" evidence="13">
    <location>
        <begin position="17"/>
        <end position="123"/>
    </location>
</feature>
<feature type="domain" description="SRCR" evidence="13">
    <location>
        <begin position="2732"/>
        <end position="2837"/>
    </location>
</feature>
<sequence length="3243" mass="353661">MVNVPYYSAAAQLPYEIRLVNGSDPSRGRVEARLQGSQNPWGTVCNDQYEVDNKAATVVCRQLGYIWGEAMLGGEFGFGPENQPIHVDQLMCNGTEAKLYECRQNPWKVHNCYHHEDVGAICYNTTVRLLSTTKQSGVGVVQTASRYNWVDACDTGWDDTAATVVCRELGFVTGIAECCSALGPYQFVEVGQTAKIYDIESFNYTCTGKERRLIECANTSFTGTCEYSHRAAVVCHNVTLDQVSKEFSVRLTNGSDYWGKVEVRHSGVWGQVCNDKWAETAANVTCRALGKGFIGGIGLGPVNTIKWNDVIKDMPVWLVDPVCNGSEPSLAQCVFTQWGEPLTSGCYPAYVLCYRKSGVQLDIVNGTTPNVGRVQIKYDGVPGSICVNEWTANDARLVCRMKGFPDGEVLSQGVTSTVDAPYYLNNLICIRDPKDIFMCSSTGWQVGTQNCPGSAQVMCYKNVRLIKGKDDSAGIALYYDNETSSWMGFCDLGFKPKYAELICMELGYQTGSVLPSGAFLRHYMPLGRPNIACGNETSIIDCPWDGQSCMKSDNHYVSISCHEDIVETEPQYKMLLKVPDGTYGQVYVRLYNTWGEICADNWGDTEADVFCRSQRFKGGLADFYSYTAYQPTLVYEIECKGNESDLKECIIGKYHTCSDSGNRAGVICYRQTAPTVSLVEGHVNYGRVQVSIDGIAGPVCDWGWNNNAASVVCKQLGRNFTGGEVFRDFPVSTQDPILQIRSCNGLEDSLFKCKNNGWMTVDNVCANHAQDVGVYCYGKGKVLQDVGVYCYGKGKVLQDVGVYCYGKGEVLQDVVVYCYGKGELLQYVGVYCYGKGEVLQDVGIYCYGEGEVLQDVGVYCYGKVRVISSKKSPTVLTGRVEVLPPPGSRDGSDWVAICGDGFDQTDAEVVCLEMGFDAARVIAPGSFGATPSWKFYTNMACTKGGRDVHADCKYSKGLCKMESHNYASVQCFMAGTDLGTRYYIENGYHGKVIVEELGQNGSVCIDGWDDHDATVLCRSKGFIGGVVLGVPEIYTHVVPILFTNVTCLGPESSLDECTKSRKVPVTCSISRKVAGVLCYRSTGVKVKLVNNQMANYFGRVEIEYDGQSGTVCDNHWSTYDARVICRQLGFPDGEAYMKAYFGAGDGSIYLSGLMCDSLESSLLECPNTGWTVRDVMCAGHENDAGVRCTRNVLTEQADNYGAVKVWKKGSFYHVCADDFDDADATVVCRTMGYPYGKSLCCDAFGHQTTAILYSKSTCTGNEVNYNNCVKVEGAGLCLSNQYASVVCSKEQPLPGIDVGIEEYTNSTGSGPVVVSVMGQNGYMCAENFDDRDAMVICRQLGYLGGYAFKYYNDDVKLRSTMDLRWLRGPNCTGSETRLEQCPGINVGNVSGCFVLSHAAVFCYRNQDTSDFSVRLSNAAHPGEGFVEVKVNGTWGSVCMHRTLISNFEATVICQQLKFKYGVYIPFPSYTPLTGKVWLSNVNCVGTEKSVRECLLSGMGGEISAPCFTHKFDMAVKCYSHVRLSASPVPNFGMLQILNVTSNRWVSVCDTGFDDVAAGVVCRDLGYKDGKAQCCSSLGPKLTFYNPIEVAGVRCNGSETDFMSCQMQFNATCPSGNYVTVLCSETVPPLENFTVALTDREHFGNVEVSRYGLQGAVCDIGWDDNDAKVLCRELGYTTGFATNGTNTAERPMILAKVDCAGTEKRLADCGFSELISGHNCSSRLTRAAVFCSMTTDNISYRLGGSSQRTDRGRAEVYVNGRWGTICDLYWEDRDADVFCKSAGFLGGEVTVLVASGDPAQPIWMSHVECTGTETDLRQCRASWDIKTVSRCSHFDDAGVKCYRSARLNRGDYTTAQTNGIVEVFVQQSDPYANPWFTVCADTFTDNEAEVVCRVLGHDHGIAVCCSPYGYNTSPMSVYRPQCHGNETQMTQCALVINSTLCSRQNYASVTCYNRTTSTAYSLALKGSLVYTGQVVLYYLGVAGRICWTGWDDADARVVCRELGFMNGSAYFHYKSSFIYLNYNGPYWTSDLNCTGEESKIQDCPHRGFGNVTSCHDSGNYAGVICYNDQDVAYRIAGGNARFGRVEFMQDGTWHTICSNTWGEEEANVTCRQLGYVTGNTYTGDLDPAPSGKAYTINFRCAGNEHSLSECPHEGIQESTFCQDHKKDDGVFCYTSVKLSGPDAVNSDNGSVMYYLNDTWSLICNDGFNDQSARRVCQELGFVDGRAICCSAYGSISMFDLTMSNYTLTCDDPDAPLENCLKPVNGCQTGYASAVCFHNNTLPVEYLKYEFNLEKSNGNYGGHVKVTHLGVTGSVCSQDWDDNDASILCRSKGFKNGLAYQHSENNVLVDQRGPYWAGGFNCTGNEIQLKDCPFLNRTNLQNCSSYDIAAVLCFNESGIQYRMVSNSSHYGRVEMQVGGIWGTVCDQYWDKREAAVFCRQLNFTDGEPVGGAHFGAGSGPIWISHLECKGTEKYLHQCPHRGFTNEISSDWWFPLPCETHSDDAGVFCYKSVRLNSGPSADAGGLEVHRDGKWYGVCDSGIGKNEALVVCKSLKSYYVDAVPVNGSSYGNLSGEIGFSSIKCSGQETDLNLCQLTFEKSCDSGHYASVYCSNSTIVDTSFKVRLAGDSLSSSIHGILEARVEGIWGRVCLHGFTDSDARVACRQFGYDGGVAYLHIMKNDKPVLVSNVQCTGTENSISECPKDIASPNREYCNYGSNDAGVICYNRTDGIGFDYRLNGGSNPSNGRVEIGYAGRWGMVCAWSWQSNDAAVLCRALGYKDGIVSYEKNISLGFTLPWVTGFFCQGHETSLMTCLNTGFNSTFLTDLCMGGRDPGAYSQCFNETVEDTKVRLVDGPNNHSGRVEVFMTGANQWGTICDDYWDDPDAIVVCRQLGFYGGQALKKAPYGQGTGPIWFDNLKCIGNESKIGDCGHRGIGTHNCNHTEDVGVICDLMPPSTVPPGTIITPSLTTQPVTPGPSSDPPTTPEKPTLVTEFTRIPVTTGAPVTTTAATTKSVTTKQPDTPMPPVTTSAPLTTEAATKVSTSVIPPSTMGPTPKPTEQDLPTTSPSPETTTNAKSNHSVAASVTNTSKANLGVAVAVPIVVILVVVAIIACVVMRLRRGGKRQGYSRETLDDSVIHREPDGSVSASNQMYGLDLKVSSPGATSDISSPGEDNMMLGSNGRAFYSKGVTNGDSPGAFRNPLYEARNHDSDGQFVGQSNGATHSLPANGEISFPDRDPLGIDRHTDA</sequence>
<feature type="region of interest" description="Disordered" evidence="11">
    <location>
        <begin position="3200"/>
        <end position="3243"/>
    </location>
</feature>
<evidence type="ECO:0000256" key="11">
    <source>
        <dbReference type="SAM" id="MobiDB-lite"/>
    </source>
</evidence>
<evidence type="ECO:0000313" key="15">
    <source>
        <dbReference type="Proteomes" id="UP000828390"/>
    </source>
</evidence>
<dbReference type="FunFam" id="3.10.250.10:FF:000011">
    <property type="entry name" value="Scavenger receptor class A member 5"/>
    <property type="match status" value="1"/>
</dbReference>
<keyword evidence="9" id="KW-0325">Glycoprotein</keyword>
<feature type="disulfide bond" evidence="10">
    <location>
        <begin position="1921"/>
        <end position="1931"/>
    </location>
</feature>
<feature type="domain" description="SRCR" evidence="13">
    <location>
        <begin position="463"/>
        <end position="562"/>
    </location>
</feature>
<feature type="disulfide bond" evidence="10">
    <location>
        <begin position="2096"/>
        <end position="2160"/>
    </location>
</feature>
<comment type="caution">
    <text evidence="14">The sequence shown here is derived from an EMBL/GenBank/DDBJ whole genome shotgun (WGS) entry which is preliminary data.</text>
</comment>
<feature type="disulfide bond" evidence="10">
    <location>
        <begin position="1698"/>
        <end position="1708"/>
    </location>
</feature>
<feature type="domain" description="SRCR" evidence="13">
    <location>
        <begin position="1521"/>
        <end position="1623"/>
    </location>
</feature>
<dbReference type="PANTHER" id="PTHR19331:SF465">
    <property type="entry name" value="EGG PEPTIDE SPERACT RECEPTOR"/>
    <property type="match status" value="1"/>
</dbReference>
<dbReference type="PROSITE" id="PS50287">
    <property type="entry name" value="SRCR_2"/>
    <property type="match status" value="26"/>
</dbReference>
<feature type="disulfide bond" evidence="10">
    <location>
        <begin position="1548"/>
        <end position="1612"/>
    </location>
</feature>
<feature type="disulfide bond" evidence="10">
    <location>
        <begin position="2360"/>
        <end position="2370"/>
    </location>
</feature>
<feature type="disulfide bond" evidence="10">
    <location>
        <begin position="1483"/>
        <end position="1493"/>
    </location>
</feature>
<feature type="compositionally biased region" description="Polar residues" evidence="11">
    <location>
        <begin position="3023"/>
        <end position="3043"/>
    </location>
</feature>
<feature type="domain" description="SRCR" evidence="13">
    <location>
        <begin position="1739"/>
        <end position="1841"/>
    </location>
</feature>
<evidence type="ECO:0000256" key="9">
    <source>
        <dbReference type="ARBA" id="ARBA00023180"/>
    </source>
</evidence>
<feature type="domain" description="SRCR" evidence="13">
    <location>
        <begin position="864"/>
        <end position="972"/>
    </location>
</feature>
<feature type="disulfide bond" evidence="10">
    <location>
        <begin position="1808"/>
        <end position="1818"/>
    </location>
</feature>
<feature type="domain" description="SRCR" evidence="13">
    <location>
        <begin position="676"/>
        <end position="777"/>
    </location>
</feature>
<reference evidence="14" key="2">
    <citation type="submission" date="2020-11" db="EMBL/GenBank/DDBJ databases">
        <authorList>
            <person name="McCartney M.A."/>
            <person name="Auch B."/>
            <person name="Kono T."/>
            <person name="Mallez S."/>
            <person name="Becker A."/>
            <person name="Gohl D.M."/>
            <person name="Silverstein K.A.T."/>
            <person name="Koren S."/>
            <person name="Bechman K.B."/>
            <person name="Herman A."/>
            <person name="Abrahante J.E."/>
            <person name="Garbe J."/>
        </authorList>
    </citation>
    <scope>NUCLEOTIDE SEQUENCE</scope>
    <source>
        <strain evidence="14">Duluth1</strain>
        <tissue evidence="14">Whole animal</tissue>
    </source>
</reference>
<evidence type="ECO:0000256" key="4">
    <source>
        <dbReference type="ARBA" id="ARBA00022737"/>
    </source>
</evidence>
<proteinExistence type="predicted"/>
<feature type="compositionally biased region" description="Pro residues" evidence="11">
    <location>
        <begin position="2970"/>
        <end position="2981"/>
    </location>
</feature>
<feature type="compositionally biased region" description="Basic and acidic residues" evidence="11">
    <location>
        <begin position="3229"/>
        <end position="3243"/>
    </location>
</feature>
<feature type="domain" description="SRCR" evidence="13">
    <location>
        <begin position="2620"/>
        <end position="2722"/>
    </location>
</feature>
<dbReference type="InterPro" id="IPR036772">
    <property type="entry name" value="SRCR-like_dom_sf"/>
</dbReference>
<keyword evidence="5 12" id="KW-1133">Transmembrane helix</keyword>
<dbReference type="Proteomes" id="UP000828390">
    <property type="component" value="Unassembled WGS sequence"/>
</dbReference>
<name>A0A9D4K680_DREPO</name>
<evidence type="ECO:0000256" key="5">
    <source>
        <dbReference type="ARBA" id="ARBA00022989"/>
    </source>
</evidence>
<feature type="domain" description="SRCR" evidence="13">
    <location>
        <begin position="249"/>
        <end position="354"/>
    </location>
</feature>
<feature type="disulfide bond" evidence="10">
    <location>
        <begin position="429"/>
        <end position="439"/>
    </location>
</feature>
<feature type="disulfide bond" evidence="10">
    <location>
        <begin position="1594"/>
        <end position="1604"/>
    </location>
</feature>
<comment type="subcellular location">
    <subcellularLocation>
        <location evidence="1">Membrane</location>
        <topology evidence="1">Single-pass membrane protein</topology>
    </subcellularLocation>
</comment>
<dbReference type="InterPro" id="IPR001190">
    <property type="entry name" value="SRCR"/>
</dbReference>
<feature type="domain" description="SRCR" evidence="13">
    <location>
        <begin position="990"/>
        <end position="1079"/>
    </location>
</feature>
<feature type="domain" description="SRCR" evidence="13">
    <location>
        <begin position="127"/>
        <end position="236"/>
    </location>
</feature>
<evidence type="ECO:0000256" key="2">
    <source>
        <dbReference type="ARBA" id="ARBA00022692"/>
    </source>
</evidence>
<feature type="region of interest" description="Disordered" evidence="11">
    <location>
        <begin position="2963"/>
        <end position="2984"/>
    </location>
</feature>
<feature type="disulfide bond" evidence="10">
    <location>
        <begin position="1047"/>
        <end position="1057"/>
    </location>
</feature>
<evidence type="ECO:0000256" key="6">
    <source>
        <dbReference type="ARBA" id="ARBA00023136"/>
    </source>
</evidence>
<feature type="domain" description="SRCR" evidence="13">
    <location>
        <begin position="1298"/>
        <end position="1403"/>
    </location>
</feature>
<feature type="compositionally biased region" description="Low complexity" evidence="11">
    <location>
        <begin position="3059"/>
        <end position="3069"/>
    </location>
</feature>
<feature type="disulfide bond" evidence="10">
    <location>
        <begin position="323"/>
        <end position="333"/>
    </location>
</feature>
<dbReference type="EMBL" id="JAIWYP010000004">
    <property type="protein sequence ID" value="KAH3833725.1"/>
    <property type="molecule type" value="Genomic_DNA"/>
</dbReference>
<feature type="disulfide bond" evidence="10">
    <location>
        <begin position="2800"/>
        <end position="2810"/>
    </location>
</feature>
<protein>
    <recommendedName>
        <fullName evidence="13">SRCR domain-containing protein</fullName>
    </recommendedName>
</protein>
<feature type="disulfide bond" evidence="10">
    <location>
        <begin position="206"/>
        <end position="216"/>
    </location>
</feature>
<feature type="domain" description="SRCR" evidence="13">
    <location>
        <begin position="572"/>
        <end position="669"/>
    </location>
</feature>
<evidence type="ECO:0000256" key="7">
    <source>
        <dbReference type="ARBA" id="ARBA00023157"/>
    </source>
</evidence>
<dbReference type="Pfam" id="PF00530">
    <property type="entry name" value="SRCR"/>
    <property type="match status" value="24"/>
</dbReference>
<dbReference type="Gene3D" id="3.10.250.10">
    <property type="entry name" value="SRCR-like domain"/>
    <property type="match status" value="26"/>
</dbReference>
<dbReference type="SMART" id="SM00202">
    <property type="entry name" value="SR"/>
    <property type="match status" value="25"/>
</dbReference>
<feature type="transmembrane region" description="Helical" evidence="12">
    <location>
        <begin position="3089"/>
        <end position="3111"/>
    </location>
</feature>
<feature type="domain" description="SRCR" evidence="13">
    <location>
        <begin position="2846"/>
        <end position="2947"/>
    </location>
</feature>
<feature type="domain" description="SRCR" evidence="13">
    <location>
        <begin position="1086"/>
        <end position="1189"/>
    </location>
</feature>
<dbReference type="GO" id="GO:0016020">
    <property type="term" value="C:membrane"/>
    <property type="evidence" value="ECO:0007669"/>
    <property type="project" value="UniProtKB-SubCell"/>
</dbReference>
<feature type="region of interest" description="Disordered" evidence="11">
    <location>
        <begin position="3002"/>
        <end position="3076"/>
    </location>
</feature>
<gene>
    <name evidence="14" type="ORF">DPMN_107039</name>
</gene>
<comment type="caution">
    <text evidence="10">Lacks conserved residue(s) required for the propagation of feature annotation.</text>
</comment>
<feature type="disulfide bond" evidence="10">
    <location>
        <begin position="2580"/>
        <end position="2590"/>
    </location>
</feature>
<evidence type="ECO:0000259" key="13">
    <source>
        <dbReference type="PROSITE" id="PS50287"/>
    </source>
</evidence>
<feature type="domain" description="SRCR" evidence="13">
    <location>
        <begin position="1844"/>
        <end position="1951"/>
    </location>
</feature>
<dbReference type="FunFam" id="3.10.250.10:FF:000001">
    <property type="entry name" value="Lysyl oxidase 4 isoform X1"/>
    <property type="match status" value="1"/>
</dbReference>
<dbReference type="PANTHER" id="PTHR19331">
    <property type="entry name" value="SCAVENGER RECEPTOR DOMAIN-CONTAINING"/>
    <property type="match status" value="1"/>
</dbReference>
<feature type="disulfide bond" evidence="10">
    <location>
        <begin position="2139"/>
        <end position="2149"/>
    </location>
</feature>
<dbReference type="FunFam" id="3.10.250.10:FF:000016">
    <property type="entry name" value="Scavenger receptor cysteine-rich protein type 12"/>
    <property type="match status" value="5"/>
</dbReference>
<keyword evidence="8" id="KW-0675">Receptor</keyword>
<keyword evidence="2 12" id="KW-0812">Transmembrane</keyword>
<evidence type="ECO:0000256" key="10">
    <source>
        <dbReference type="PROSITE-ProRule" id="PRU00196"/>
    </source>
</evidence>